<feature type="transmembrane region" description="Helical" evidence="9">
    <location>
        <begin position="26"/>
        <end position="44"/>
    </location>
</feature>
<dbReference type="InterPro" id="IPR022813">
    <property type="entry name" value="SecD/SecF_arch_bac"/>
</dbReference>
<dbReference type="GO" id="GO:0005886">
    <property type="term" value="C:plasma membrane"/>
    <property type="evidence" value="ECO:0007669"/>
    <property type="project" value="UniProtKB-SubCell"/>
</dbReference>
<comment type="function">
    <text evidence="9">Part of the Sec protein translocase complex. Interacts with the SecYEG preprotein conducting channel. SecDF uses the proton motive force (PMF) to complete protein translocation after the ATP-dependent function of SecA.</text>
</comment>
<organism evidence="12 13">
    <name type="scientific">Nostocoides jenkinsii Ben 74</name>
    <dbReference type="NCBI Taxonomy" id="1193518"/>
    <lineage>
        <taxon>Bacteria</taxon>
        <taxon>Bacillati</taxon>
        <taxon>Actinomycetota</taxon>
        <taxon>Actinomycetes</taxon>
        <taxon>Micrococcales</taxon>
        <taxon>Intrasporangiaceae</taxon>
        <taxon>Nostocoides</taxon>
    </lineage>
</organism>
<dbReference type="InterPro" id="IPR048634">
    <property type="entry name" value="SecD_SecF_C"/>
</dbReference>
<dbReference type="RefSeq" id="WP_048543757.1">
    <property type="nucleotide sequence ID" value="NZ_HF571038.1"/>
</dbReference>
<evidence type="ECO:0000256" key="9">
    <source>
        <dbReference type="HAMAP-Rule" id="MF_01464"/>
    </source>
</evidence>
<evidence type="ECO:0000256" key="5">
    <source>
        <dbReference type="ARBA" id="ARBA00022927"/>
    </source>
</evidence>
<feature type="transmembrane region" description="Helical" evidence="9">
    <location>
        <begin position="170"/>
        <end position="188"/>
    </location>
</feature>
<dbReference type="AlphaFoldDB" id="A0A077MBC8"/>
<dbReference type="InterPro" id="IPR022646">
    <property type="entry name" value="SecD/SecF_CS"/>
</dbReference>
<dbReference type="PRINTS" id="PR01755">
    <property type="entry name" value="SECFTRNLCASE"/>
</dbReference>
<dbReference type="EMBL" id="CAJC01000139">
    <property type="protein sequence ID" value="CCI53180.1"/>
    <property type="molecule type" value="Genomic_DNA"/>
</dbReference>
<name>A0A077MBC8_9MICO</name>
<dbReference type="Proteomes" id="UP000035720">
    <property type="component" value="Unassembled WGS sequence"/>
</dbReference>
<evidence type="ECO:0000256" key="1">
    <source>
        <dbReference type="ARBA" id="ARBA00004651"/>
    </source>
</evidence>
<dbReference type="NCBIfam" id="TIGR00966">
    <property type="entry name" value="transloc_SecF"/>
    <property type="match status" value="1"/>
</dbReference>
<comment type="caution">
    <text evidence="12">The sequence shown here is derived from an EMBL/GenBank/DDBJ whole genome shotgun (WGS) entry which is preliminary data.</text>
</comment>
<dbReference type="Pfam" id="PF07549">
    <property type="entry name" value="Sec_GG"/>
    <property type="match status" value="1"/>
</dbReference>
<dbReference type="InterPro" id="IPR022645">
    <property type="entry name" value="SecD/SecF_bac"/>
</dbReference>
<feature type="transmembrane region" description="Helical" evidence="9">
    <location>
        <begin position="282"/>
        <end position="306"/>
    </location>
</feature>
<dbReference type="STRING" id="1193518.BN13_30132"/>
<comment type="subunit">
    <text evidence="9">Forms a complex with SecD. Part of the essential Sec protein translocation apparatus which comprises SecA, SecYEG and auxiliary proteins SecDF. Other proteins may also be involved.</text>
</comment>
<gene>
    <name evidence="9 12" type="primary">secF</name>
    <name evidence="12" type="ORF">BN13_30132</name>
</gene>
<dbReference type="NCBIfam" id="TIGR00916">
    <property type="entry name" value="2A0604s01"/>
    <property type="match status" value="1"/>
</dbReference>
<evidence type="ECO:0000256" key="4">
    <source>
        <dbReference type="ARBA" id="ARBA00022692"/>
    </source>
</evidence>
<feature type="compositionally biased region" description="Basic residues" evidence="10">
    <location>
        <begin position="419"/>
        <end position="428"/>
    </location>
</feature>
<feature type="domain" description="Protein export membrane protein SecD/SecF C-terminal" evidence="11">
    <location>
        <begin position="124"/>
        <end position="308"/>
    </location>
</feature>
<keyword evidence="2 9" id="KW-0813">Transport</keyword>
<dbReference type="GO" id="GO:0015450">
    <property type="term" value="F:protein-transporting ATPase activity"/>
    <property type="evidence" value="ECO:0007669"/>
    <property type="project" value="InterPro"/>
</dbReference>
<dbReference type="PANTHER" id="PTHR30081:SF8">
    <property type="entry name" value="PROTEIN TRANSLOCASE SUBUNIT SECF"/>
    <property type="match status" value="1"/>
</dbReference>
<dbReference type="SUPFAM" id="SSF82866">
    <property type="entry name" value="Multidrug efflux transporter AcrB transmembrane domain"/>
    <property type="match status" value="1"/>
</dbReference>
<evidence type="ECO:0000256" key="3">
    <source>
        <dbReference type="ARBA" id="ARBA00022475"/>
    </source>
</evidence>
<accession>A0A077MBC8</accession>
<evidence type="ECO:0000259" key="11">
    <source>
        <dbReference type="Pfam" id="PF02355"/>
    </source>
</evidence>
<dbReference type="GO" id="GO:0065002">
    <property type="term" value="P:intracellular protein transmembrane transport"/>
    <property type="evidence" value="ECO:0007669"/>
    <property type="project" value="UniProtKB-UniRule"/>
</dbReference>
<evidence type="ECO:0000313" key="13">
    <source>
        <dbReference type="Proteomes" id="UP000035720"/>
    </source>
</evidence>
<comment type="subcellular location">
    <subcellularLocation>
        <location evidence="1 9">Cell membrane</location>
        <topology evidence="1 9">Multi-pass membrane protein</topology>
    </subcellularLocation>
</comment>
<reference evidence="12 13" key="1">
    <citation type="journal article" date="2013" name="ISME J.">
        <title>A metabolic model for members of the genus Tetrasphaera involved in enhanced biological phosphorus removal.</title>
        <authorList>
            <person name="Kristiansen R."/>
            <person name="Nguyen H.T.T."/>
            <person name="Saunders A.M."/>
            <person name="Nielsen J.L."/>
            <person name="Wimmer R."/>
            <person name="Le V.Q."/>
            <person name="McIlroy S.J."/>
            <person name="Petrovski S."/>
            <person name="Seviour R.J."/>
            <person name="Calteau A."/>
            <person name="Nielsen K.L."/>
            <person name="Nielsen P.H."/>
        </authorList>
    </citation>
    <scope>NUCLEOTIDE SEQUENCE [LARGE SCALE GENOMIC DNA]</scope>
    <source>
        <strain evidence="12 13">Ben 74</strain>
    </source>
</reference>
<dbReference type="GO" id="GO:0006605">
    <property type="term" value="P:protein targeting"/>
    <property type="evidence" value="ECO:0007669"/>
    <property type="project" value="UniProtKB-UniRule"/>
</dbReference>
<evidence type="ECO:0000256" key="2">
    <source>
        <dbReference type="ARBA" id="ARBA00022448"/>
    </source>
</evidence>
<keyword evidence="3 9" id="KW-1003">Cell membrane</keyword>
<evidence type="ECO:0000256" key="8">
    <source>
        <dbReference type="ARBA" id="ARBA00023136"/>
    </source>
</evidence>
<keyword evidence="13" id="KW-1185">Reference proteome</keyword>
<comment type="similarity">
    <text evidence="9">Belongs to the SecD/SecF family. SecF subfamily.</text>
</comment>
<keyword evidence="7 9" id="KW-0811">Translocation</keyword>
<sequence length="428" mass="45129">MSRFAQFGNDLYTGKRSIDFVGRTKLWYTISAVAITLAVAGLLLRGLSLGIEFTGGSEFRVSNIAVSSTYESTAKDAVERVAPGTEPSVTKLGANTVRVQTEKLDDATSAEVRQALGSAFKAPESDVSANFIGPSWGESVSKQALRALLVFLVLVGLVMAIYFRTWKMSVAALVALLHDMIFTVGIYALTGVEVSPATMIGFLTVLGYSLYDTVVVFDKVRENTTEALANHRTSYAAAANLAVNQTLVRSINTTVVALLPIAAVLVLAFTRLGPGTLLDLTLSLFIGMAVGAYSSIFIASPLLVHLRSREPEIVKLAKSAARHDGKVAASAAKRAAREEANAIPASAGVAVGSGTPTAAEAQRSDAPARPAAPAVRPAAQRAADAADPRTPDDVRADGESGTLTGRKVHKWAQAGPRNQPKRPPKSKR</sequence>
<feature type="transmembrane region" description="Helical" evidence="9">
    <location>
        <begin position="144"/>
        <end position="163"/>
    </location>
</feature>
<dbReference type="HAMAP" id="MF_01464_B">
    <property type="entry name" value="SecF_B"/>
    <property type="match status" value="1"/>
</dbReference>
<dbReference type="GO" id="GO:0043952">
    <property type="term" value="P:protein transport by the Sec complex"/>
    <property type="evidence" value="ECO:0007669"/>
    <property type="project" value="UniProtKB-UniRule"/>
</dbReference>
<dbReference type="Gene3D" id="1.20.1640.10">
    <property type="entry name" value="Multidrug efflux transporter AcrB transmembrane domain"/>
    <property type="match status" value="1"/>
</dbReference>
<dbReference type="PANTHER" id="PTHR30081">
    <property type="entry name" value="PROTEIN-EXPORT MEMBRANE PROTEIN SEC"/>
    <property type="match status" value="1"/>
</dbReference>
<dbReference type="InterPro" id="IPR005665">
    <property type="entry name" value="SecF_bac"/>
</dbReference>
<feature type="compositionally biased region" description="Basic and acidic residues" evidence="10">
    <location>
        <begin position="384"/>
        <end position="398"/>
    </location>
</feature>
<keyword evidence="4 9" id="KW-0812">Transmembrane</keyword>
<dbReference type="OrthoDB" id="9774769at2"/>
<evidence type="ECO:0000313" key="12">
    <source>
        <dbReference type="EMBL" id="CCI53180.1"/>
    </source>
</evidence>
<evidence type="ECO:0000256" key="10">
    <source>
        <dbReference type="SAM" id="MobiDB-lite"/>
    </source>
</evidence>
<keyword evidence="5 9" id="KW-0653">Protein transport</keyword>
<protein>
    <recommendedName>
        <fullName evidence="9">Protein-export membrane protein SecF</fullName>
    </recommendedName>
</protein>
<evidence type="ECO:0000256" key="7">
    <source>
        <dbReference type="ARBA" id="ARBA00023010"/>
    </source>
</evidence>
<feature type="compositionally biased region" description="Low complexity" evidence="10">
    <location>
        <begin position="364"/>
        <end position="383"/>
    </location>
</feature>
<evidence type="ECO:0000256" key="6">
    <source>
        <dbReference type="ARBA" id="ARBA00022989"/>
    </source>
</evidence>
<dbReference type="Pfam" id="PF02355">
    <property type="entry name" value="SecD_SecF_C"/>
    <property type="match status" value="1"/>
</dbReference>
<feature type="region of interest" description="Disordered" evidence="10">
    <location>
        <begin position="347"/>
        <end position="428"/>
    </location>
</feature>
<keyword evidence="8 9" id="KW-0472">Membrane</keyword>
<proteinExistence type="inferred from homology"/>
<dbReference type="InterPro" id="IPR055344">
    <property type="entry name" value="SecD_SecF_C_bact"/>
</dbReference>
<feature type="transmembrane region" description="Helical" evidence="9">
    <location>
        <begin position="251"/>
        <end position="270"/>
    </location>
</feature>
<keyword evidence="6 9" id="KW-1133">Transmembrane helix</keyword>
<feature type="transmembrane region" description="Helical" evidence="9">
    <location>
        <begin position="194"/>
        <end position="211"/>
    </location>
</feature>